<keyword evidence="1" id="KW-1133">Transmembrane helix</keyword>
<proteinExistence type="predicted"/>
<accession>A0A2Y9BED6</accession>
<feature type="transmembrane region" description="Helical" evidence="1">
    <location>
        <begin position="91"/>
        <end position="111"/>
    </location>
</feature>
<feature type="transmembrane region" description="Helical" evidence="1">
    <location>
        <begin position="164"/>
        <end position="186"/>
    </location>
</feature>
<evidence type="ECO:0008006" key="4">
    <source>
        <dbReference type="Google" id="ProtNLM"/>
    </source>
</evidence>
<keyword evidence="3" id="KW-1185">Reference proteome</keyword>
<keyword evidence="1" id="KW-0812">Transmembrane</keyword>
<name>A0A2Y9BED6_9FIRM</name>
<dbReference type="Proteomes" id="UP000245845">
    <property type="component" value="Unassembled WGS sequence"/>
</dbReference>
<reference evidence="2 3" key="1">
    <citation type="submission" date="2018-05" db="EMBL/GenBank/DDBJ databases">
        <title>The Hungate 1000. A catalogue of reference genomes from the rumen microbiome.</title>
        <authorList>
            <person name="Kelly W."/>
        </authorList>
    </citation>
    <scope>NUCLEOTIDE SEQUENCE [LARGE SCALE GENOMIC DNA]</scope>
    <source>
        <strain evidence="2 3">NLAE-zl-C242</strain>
    </source>
</reference>
<keyword evidence="1" id="KW-0472">Membrane</keyword>
<dbReference type="EMBL" id="QGDL01000004">
    <property type="protein sequence ID" value="PWJ30200.1"/>
    <property type="molecule type" value="Genomic_DNA"/>
</dbReference>
<protein>
    <recommendedName>
        <fullName evidence="4">GtrA-like protein</fullName>
    </recommendedName>
</protein>
<feature type="transmembrane region" description="Helical" evidence="1">
    <location>
        <begin position="123"/>
        <end position="144"/>
    </location>
</feature>
<evidence type="ECO:0000313" key="2">
    <source>
        <dbReference type="EMBL" id="PWJ30200.1"/>
    </source>
</evidence>
<dbReference type="RefSeq" id="WP_109730642.1">
    <property type="nucleotide sequence ID" value="NZ_BAAACK010000019.1"/>
</dbReference>
<sequence>MESEVKKAGFWSNFKEKHPGIAQFIVFFIISNGVTVLQMIMMPLIKYLFGFTSLVSTAFQVLPVGHNLDGSIYYVFDYAAGSIAGGGGGGLAYFLAVEITLLLAQIINFFLQRNVTFKSNTSVVKAAVWYFIAWVIISVGAAALQGLYKTPIYDFCMNMMGQGAGMTVADIITMLINCVISFWVFFPIMKIIFKEKKEA</sequence>
<gene>
    <name evidence="2" type="ORF">A8806_10465</name>
</gene>
<evidence type="ECO:0000313" key="3">
    <source>
        <dbReference type="Proteomes" id="UP000245845"/>
    </source>
</evidence>
<feature type="transmembrane region" description="Helical" evidence="1">
    <location>
        <begin position="20"/>
        <end position="40"/>
    </location>
</feature>
<dbReference type="AlphaFoldDB" id="A0A2Y9BED6"/>
<organism evidence="2 3">
    <name type="scientific">Faecalicatena orotica</name>
    <dbReference type="NCBI Taxonomy" id="1544"/>
    <lineage>
        <taxon>Bacteria</taxon>
        <taxon>Bacillati</taxon>
        <taxon>Bacillota</taxon>
        <taxon>Clostridia</taxon>
        <taxon>Lachnospirales</taxon>
        <taxon>Lachnospiraceae</taxon>
        <taxon>Faecalicatena</taxon>
    </lineage>
</organism>
<comment type="caution">
    <text evidence="2">The sequence shown here is derived from an EMBL/GenBank/DDBJ whole genome shotgun (WGS) entry which is preliminary data.</text>
</comment>
<dbReference type="OrthoDB" id="3078253at2"/>
<evidence type="ECO:0000256" key="1">
    <source>
        <dbReference type="SAM" id="Phobius"/>
    </source>
</evidence>
<feature type="transmembrane region" description="Helical" evidence="1">
    <location>
        <begin position="47"/>
        <end position="66"/>
    </location>
</feature>